<comment type="caution">
    <text evidence="1">The sequence shown here is derived from an EMBL/GenBank/DDBJ whole genome shotgun (WGS) entry which is preliminary data.</text>
</comment>
<organism evidence="1 2">
    <name type="scientific">Cryomyces minteri</name>
    <dbReference type="NCBI Taxonomy" id="331657"/>
    <lineage>
        <taxon>Eukaryota</taxon>
        <taxon>Fungi</taxon>
        <taxon>Dikarya</taxon>
        <taxon>Ascomycota</taxon>
        <taxon>Pezizomycotina</taxon>
        <taxon>Dothideomycetes</taxon>
        <taxon>Dothideomycetes incertae sedis</taxon>
        <taxon>Cryomyces</taxon>
    </lineage>
</organism>
<reference evidence="1 2" key="1">
    <citation type="submission" date="2017-03" db="EMBL/GenBank/DDBJ databases">
        <title>Genomes of endolithic fungi from Antarctica.</title>
        <authorList>
            <person name="Coleine C."/>
            <person name="Masonjones S."/>
            <person name="Stajich J.E."/>
        </authorList>
    </citation>
    <scope>NUCLEOTIDE SEQUENCE [LARGE SCALE GENOMIC DNA]</scope>
    <source>
        <strain evidence="1 2">CCFEE 5187</strain>
    </source>
</reference>
<evidence type="ECO:0000313" key="2">
    <source>
        <dbReference type="Proteomes" id="UP000308768"/>
    </source>
</evidence>
<dbReference type="Proteomes" id="UP000308768">
    <property type="component" value="Unassembled WGS sequence"/>
</dbReference>
<feature type="non-terminal residue" evidence="1">
    <location>
        <position position="91"/>
    </location>
</feature>
<gene>
    <name evidence="1" type="ORF">B0A49_07029</name>
</gene>
<dbReference type="EMBL" id="NAJN01000346">
    <property type="protein sequence ID" value="TKA74613.1"/>
    <property type="molecule type" value="Genomic_DNA"/>
</dbReference>
<name>A0A4U0XGX3_9PEZI</name>
<dbReference type="AlphaFoldDB" id="A0A4U0XGX3"/>
<accession>A0A4U0XGX3</accession>
<sequence length="91" mass="10174">MLIEKLPLPIPIHADVRIQTHDLAAPELLPLLLSRSVIHTILISISTHFHTEYQVSQPSLPPQPLRECCVIDLKAVVDSHCIALFWLPGGR</sequence>
<protein>
    <submittedName>
        <fullName evidence="1">Uncharacterized protein</fullName>
    </submittedName>
</protein>
<keyword evidence="2" id="KW-1185">Reference proteome</keyword>
<evidence type="ECO:0000313" key="1">
    <source>
        <dbReference type="EMBL" id="TKA74613.1"/>
    </source>
</evidence>
<proteinExistence type="predicted"/>